<dbReference type="OrthoDB" id="5412502at2759"/>
<reference evidence="3 4" key="1">
    <citation type="submission" date="2015-01" db="EMBL/GenBank/DDBJ databases">
        <title>The Genome Sequence of Rhinocladiella mackenzie CBS 650.93.</title>
        <authorList>
            <consortium name="The Broad Institute Genomics Platform"/>
            <person name="Cuomo C."/>
            <person name="de Hoog S."/>
            <person name="Gorbushina A."/>
            <person name="Stielow B."/>
            <person name="Teixiera M."/>
            <person name="Abouelleil A."/>
            <person name="Chapman S.B."/>
            <person name="Priest M."/>
            <person name="Young S.K."/>
            <person name="Wortman J."/>
            <person name="Nusbaum C."/>
            <person name="Birren B."/>
        </authorList>
    </citation>
    <scope>NUCLEOTIDE SEQUENCE [LARGE SCALE GENOMIC DNA]</scope>
    <source>
        <strain evidence="3 4">CBS 650.93</strain>
    </source>
</reference>
<organism evidence="3 4">
    <name type="scientific">Rhinocladiella mackenziei CBS 650.93</name>
    <dbReference type="NCBI Taxonomy" id="1442369"/>
    <lineage>
        <taxon>Eukaryota</taxon>
        <taxon>Fungi</taxon>
        <taxon>Dikarya</taxon>
        <taxon>Ascomycota</taxon>
        <taxon>Pezizomycotina</taxon>
        <taxon>Eurotiomycetes</taxon>
        <taxon>Chaetothyriomycetidae</taxon>
        <taxon>Chaetothyriales</taxon>
        <taxon>Herpotrichiellaceae</taxon>
        <taxon>Rhinocladiella</taxon>
    </lineage>
</organism>
<protein>
    <submittedName>
        <fullName evidence="3">Uncharacterized protein</fullName>
    </submittedName>
</protein>
<dbReference type="Proteomes" id="UP000053617">
    <property type="component" value="Unassembled WGS sequence"/>
</dbReference>
<keyword evidence="4" id="KW-1185">Reference proteome</keyword>
<name>A0A0D2H7M7_9EURO</name>
<keyword evidence="2" id="KW-0812">Transmembrane</keyword>
<dbReference type="RefSeq" id="XP_013273534.1">
    <property type="nucleotide sequence ID" value="XM_013418080.1"/>
</dbReference>
<dbReference type="HOGENOM" id="CLU_029043_0_1_1"/>
<feature type="transmembrane region" description="Helical" evidence="2">
    <location>
        <begin position="269"/>
        <end position="288"/>
    </location>
</feature>
<proteinExistence type="predicted"/>
<feature type="transmembrane region" description="Helical" evidence="2">
    <location>
        <begin position="121"/>
        <end position="142"/>
    </location>
</feature>
<feature type="region of interest" description="Disordered" evidence="1">
    <location>
        <begin position="489"/>
        <end position="516"/>
    </location>
</feature>
<dbReference type="AlphaFoldDB" id="A0A0D2H7M7"/>
<evidence type="ECO:0000313" key="3">
    <source>
        <dbReference type="EMBL" id="KIX06398.1"/>
    </source>
</evidence>
<keyword evidence="2" id="KW-1133">Transmembrane helix</keyword>
<feature type="transmembrane region" description="Helical" evidence="2">
    <location>
        <begin position="148"/>
        <end position="171"/>
    </location>
</feature>
<feature type="transmembrane region" description="Helical" evidence="2">
    <location>
        <begin position="245"/>
        <end position="263"/>
    </location>
</feature>
<evidence type="ECO:0000256" key="1">
    <source>
        <dbReference type="SAM" id="MobiDB-lite"/>
    </source>
</evidence>
<dbReference type="VEuPathDB" id="FungiDB:Z518_04374"/>
<evidence type="ECO:0000256" key="2">
    <source>
        <dbReference type="SAM" id="Phobius"/>
    </source>
</evidence>
<dbReference type="EMBL" id="KN847477">
    <property type="protein sequence ID" value="KIX06398.1"/>
    <property type="molecule type" value="Genomic_DNA"/>
</dbReference>
<keyword evidence="2" id="KW-0472">Membrane</keyword>
<feature type="compositionally biased region" description="Basic and acidic residues" evidence="1">
    <location>
        <begin position="496"/>
        <end position="507"/>
    </location>
</feature>
<dbReference type="GeneID" id="25292445"/>
<evidence type="ECO:0000313" key="4">
    <source>
        <dbReference type="Proteomes" id="UP000053617"/>
    </source>
</evidence>
<sequence length="516" mass="58385">MHWIDNFGDLQLDIVGIIAVLGEGSVTRNAQVTSLSWWSTIPRLLPAPQALLEHERKYRLPTAPGIVAGAYSGLVKREINFFAQLLHDQPLDDYQVELVQVTRKCVKEGERSFGPRKYGPLFWVSILGSLMALTLIGLSAHYHDGFSLLATIMLSMVSSFVGFGTHWTLVFKEPTISRERKAAIPRSDVIIYYPNGSIRIIRPESEQIARLYFQTEHAQYIIDGAATCGEETDEMRLMGFTDTPYRTLALLSTVMLMTGVVSLANSSNILQVAFAASYLLLNGIYWAVSALNPCKYHWQHAYKVEILPIEPLPSHKTDPPAPTGKIEEFKGIVKREWQRFESAWILSKRRDRAEKRAKTMVAAEARNFTGALWTAIVFTGTSQWLNEATTIAPMNDAWREWLREAEKQVRPKLEEGEIQGGHNDNWTGRHNLHRRPRINTGTDWNFTPATMENADLASEKRRIRIHAWPYQEELTRILQRHAAKTRVPIGDEVVGGDERRLGSEKDPSTPGTALEV</sequence>
<gene>
    <name evidence="3" type="ORF">Z518_04374</name>
</gene>
<accession>A0A0D2H7M7</accession>